<keyword evidence="4 5" id="KW-0732">Signal</keyword>
<dbReference type="InterPro" id="IPR000914">
    <property type="entry name" value="SBP_5_dom"/>
</dbReference>
<evidence type="ECO:0000259" key="6">
    <source>
        <dbReference type="Pfam" id="PF00496"/>
    </source>
</evidence>
<evidence type="ECO:0000256" key="5">
    <source>
        <dbReference type="SAM" id="SignalP"/>
    </source>
</evidence>
<dbReference type="Gene3D" id="3.40.190.10">
    <property type="entry name" value="Periplasmic binding protein-like II"/>
    <property type="match status" value="1"/>
</dbReference>
<dbReference type="GO" id="GO:0030288">
    <property type="term" value="C:outer membrane-bounded periplasmic space"/>
    <property type="evidence" value="ECO:0007669"/>
    <property type="project" value="TreeGrafter"/>
</dbReference>
<reference evidence="7" key="1">
    <citation type="submission" date="2009-05" db="EMBL/GenBank/DDBJ databases">
        <authorList>
            <person name="Harkins D.M."/>
            <person name="DeShazer D."/>
            <person name="Woods D.E."/>
            <person name="Brinkac L.M."/>
            <person name="Brown K.A."/>
            <person name="Hung G.C."/>
            <person name="Tuanyok A."/>
            <person name="Zhang B."/>
            <person name="Nierman W.C."/>
        </authorList>
    </citation>
    <scope>NUCLEOTIDE SEQUENCE [LARGE SCALE GENOMIC DNA]</scope>
    <source>
        <strain evidence="7">1710a</strain>
    </source>
</reference>
<feature type="signal peptide" evidence="5">
    <location>
        <begin position="1"/>
        <end position="39"/>
    </location>
</feature>
<dbReference type="RefSeq" id="WP_004529364.1">
    <property type="nucleotide sequence ID" value="NZ_CM000833.1"/>
</dbReference>
<dbReference type="FunFam" id="3.10.105.10:FF:000001">
    <property type="entry name" value="Oligopeptide ABC transporter, oligopeptide-binding protein"/>
    <property type="match status" value="1"/>
</dbReference>
<dbReference type="HOGENOM" id="CLU_017028_0_3_4"/>
<dbReference type="InterPro" id="IPR030678">
    <property type="entry name" value="Peptide/Ni-bd"/>
</dbReference>
<gene>
    <name evidence="7" type="primary">oppA</name>
    <name evidence="7" type="ORF">BURPS1710A_A2191</name>
</gene>
<feature type="chain" id="PRO_5005432259" evidence="5">
    <location>
        <begin position="40"/>
        <end position="554"/>
    </location>
</feature>
<dbReference type="FunFam" id="3.90.76.10:FF:000001">
    <property type="entry name" value="Oligopeptide ABC transporter substrate-binding protein"/>
    <property type="match status" value="1"/>
</dbReference>
<keyword evidence="3" id="KW-0813">Transport</keyword>
<evidence type="ECO:0000256" key="2">
    <source>
        <dbReference type="ARBA" id="ARBA00005695"/>
    </source>
</evidence>
<dbReference type="GO" id="GO:1904680">
    <property type="term" value="F:peptide transmembrane transporter activity"/>
    <property type="evidence" value="ECO:0007669"/>
    <property type="project" value="TreeGrafter"/>
</dbReference>
<evidence type="ECO:0000256" key="1">
    <source>
        <dbReference type="ARBA" id="ARBA00004196"/>
    </source>
</evidence>
<comment type="subcellular location">
    <subcellularLocation>
        <location evidence="1">Cell envelope</location>
    </subcellularLocation>
</comment>
<dbReference type="GO" id="GO:0043190">
    <property type="term" value="C:ATP-binding cassette (ABC) transporter complex"/>
    <property type="evidence" value="ECO:0007669"/>
    <property type="project" value="InterPro"/>
</dbReference>
<name>A0A0E1VXM9_BURPE</name>
<dbReference type="GO" id="GO:0015833">
    <property type="term" value="P:peptide transport"/>
    <property type="evidence" value="ECO:0007669"/>
    <property type="project" value="TreeGrafter"/>
</dbReference>
<feature type="domain" description="Solute-binding protein family 5" evidence="6">
    <location>
        <begin position="95"/>
        <end position="471"/>
    </location>
</feature>
<dbReference type="Gene3D" id="3.10.105.10">
    <property type="entry name" value="Dipeptide-binding Protein, Domain 3"/>
    <property type="match status" value="1"/>
</dbReference>
<accession>A0A0E1VXM9</accession>
<proteinExistence type="inferred from homology"/>
<organism evidence="7">
    <name type="scientific">Burkholderia pseudomallei 1710a</name>
    <dbReference type="NCBI Taxonomy" id="320371"/>
    <lineage>
        <taxon>Bacteria</taxon>
        <taxon>Pseudomonadati</taxon>
        <taxon>Pseudomonadota</taxon>
        <taxon>Betaproteobacteria</taxon>
        <taxon>Burkholderiales</taxon>
        <taxon>Burkholderiaceae</taxon>
        <taxon>Burkholderia</taxon>
        <taxon>pseudomallei group</taxon>
    </lineage>
</organism>
<sequence>MRRALPFRYHYQSHTMKHTHAFAAVLAALALTIAPSAPAVTVASNVTLADQQDLTRQVPAEVESLDPAHIESWTGNTIGLDLFEGLARIDASGAVVPGVAQAWEHKAPDTWVFKLRRDAKWSNGQPVTAADFVYAWQRLADPKTGSKYTILVEFVKNASAIIAGKQPPGDLGIRAIDPYTIEVKTEVPVSYFPELTAMAPLTPVNKDAVAKFGDAWTRPKNIVSNGPYTLVDWQPNNRIVMAKSDKYWNARNVVIRKVTYLPIENDETALRMYQAGQIDYTYSIPAGGFGQISKQFGKELRPGLQLATYYYYLKNSDPALKDKRVREALAMVLDREILTSKITQAGEVPMYGLMPKGVKGVQRPFMPDWASWPMARRVDYAKNLLKQAGHGDANPLTFTLTYNTNDLHKKVALFAASEWRTKLGVTAKLENVEFKVLMKQRHDGKVQVARDGWFADYNDAMTFFDLIRCGSSQNTVGYCNPKVDSLVAEANQKLDDGARAALLTQAHDLAMNDYPMVPLFQYSADRLVKSYVGGYTLTNYIDMRASQDMYLIKH</sequence>
<dbReference type="Gene3D" id="3.90.76.10">
    <property type="entry name" value="Dipeptide-binding Protein, Domain 1"/>
    <property type="match status" value="1"/>
</dbReference>
<comment type="similarity">
    <text evidence="2">Belongs to the bacterial solute-binding protein 5 family.</text>
</comment>
<dbReference type="CDD" id="cd08504">
    <property type="entry name" value="PBP2_OppA"/>
    <property type="match status" value="1"/>
</dbReference>
<dbReference type="PIRSF" id="PIRSF002741">
    <property type="entry name" value="MppA"/>
    <property type="match status" value="1"/>
</dbReference>
<evidence type="ECO:0000256" key="3">
    <source>
        <dbReference type="ARBA" id="ARBA00022448"/>
    </source>
</evidence>
<evidence type="ECO:0000313" key="7">
    <source>
        <dbReference type="EMBL" id="EET05668.1"/>
    </source>
</evidence>
<dbReference type="AlphaFoldDB" id="A0A0E1VXM9"/>
<dbReference type="InterPro" id="IPR039424">
    <property type="entry name" value="SBP_5"/>
</dbReference>
<dbReference type="SUPFAM" id="SSF53850">
    <property type="entry name" value="Periplasmic binding protein-like II"/>
    <property type="match status" value="1"/>
</dbReference>
<dbReference type="EMBL" id="CM000833">
    <property type="protein sequence ID" value="EET05668.1"/>
    <property type="molecule type" value="Genomic_DNA"/>
</dbReference>
<dbReference type="Pfam" id="PF00496">
    <property type="entry name" value="SBP_bac_5"/>
    <property type="match status" value="1"/>
</dbReference>
<evidence type="ECO:0000256" key="4">
    <source>
        <dbReference type="ARBA" id="ARBA00022729"/>
    </source>
</evidence>
<dbReference type="PANTHER" id="PTHR30290">
    <property type="entry name" value="PERIPLASMIC BINDING COMPONENT OF ABC TRANSPORTER"/>
    <property type="match status" value="1"/>
</dbReference>
<protein>
    <submittedName>
        <fullName evidence="7">Oligopeptide ABC transporter, periplasmic oligopeptide-binding protein</fullName>
    </submittedName>
</protein>
<dbReference type="Proteomes" id="UP000001812">
    <property type="component" value="Chromosome II"/>
</dbReference>
<dbReference type="PANTHER" id="PTHR30290:SF10">
    <property type="entry name" value="PERIPLASMIC OLIGOPEPTIDE-BINDING PROTEIN-RELATED"/>
    <property type="match status" value="1"/>
</dbReference>